<comment type="catalytic activity">
    <reaction evidence="3">
        <text>RX + glutathione = an S-substituted glutathione + a halide anion + H(+)</text>
        <dbReference type="Rhea" id="RHEA:16437"/>
        <dbReference type="ChEBI" id="CHEBI:15378"/>
        <dbReference type="ChEBI" id="CHEBI:16042"/>
        <dbReference type="ChEBI" id="CHEBI:17792"/>
        <dbReference type="ChEBI" id="CHEBI:57925"/>
        <dbReference type="ChEBI" id="CHEBI:90779"/>
        <dbReference type="EC" id="2.5.1.18"/>
    </reaction>
</comment>
<organism evidence="5 6">
    <name type="scientific">Rhododendron simsii</name>
    <name type="common">Sims's rhododendron</name>
    <dbReference type="NCBI Taxonomy" id="118357"/>
    <lineage>
        <taxon>Eukaryota</taxon>
        <taxon>Viridiplantae</taxon>
        <taxon>Streptophyta</taxon>
        <taxon>Embryophyta</taxon>
        <taxon>Tracheophyta</taxon>
        <taxon>Spermatophyta</taxon>
        <taxon>Magnoliopsida</taxon>
        <taxon>eudicotyledons</taxon>
        <taxon>Gunneridae</taxon>
        <taxon>Pentapetalae</taxon>
        <taxon>asterids</taxon>
        <taxon>Ericales</taxon>
        <taxon>Ericaceae</taxon>
        <taxon>Ericoideae</taxon>
        <taxon>Rhodoreae</taxon>
        <taxon>Rhododendron</taxon>
    </lineage>
</organism>
<feature type="region of interest" description="Disordered" evidence="4">
    <location>
        <begin position="44"/>
        <end position="64"/>
    </location>
</feature>
<gene>
    <name evidence="5" type="ORF">RHSIM_Rhsim09G0161100</name>
</gene>
<evidence type="ECO:0000256" key="1">
    <source>
        <dbReference type="ARBA" id="ARBA00012452"/>
    </source>
</evidence>
<dbReference type="Gene3D" id="1.20.1050.10">
    <property type="match status" value="1"/>
</dbReference>
<name>A0A834GHA7_RHOSS</name>
<keyword evidence="6" id="KW-1185">Reference proteome</keyword>
<evidence type="ECO:0000313" key="5">
    <source>
        <dbReference type="EMBL" id="KAF7132254.1"/>
    </source>
</evidence>
<dbReference type="SUPFAM" id="SSF47616">
    <property type="entry name" value="GST C-terminal domain-like"/>
    <property type="match status" value="1"/>
</dbReference>
<protein>
    <recommendedName>
        <fullName evidence="1">glutathione transferase</fullName>
        <ecNumber evidence="1">2.5.1.18</ecNumber>
    </recommendedName>
</protein>
<reference evidence="5" key="1">
    <citation type="submission" date="2019-11" db="EMBL/GenBank/DDBJ databases">
        <authorList>
            <person name="Liu Y."/>
            <person name="Hou J."/>
            <person name="Li T.-Q."/>
            <person name="Guan C.-H."/>
            <person name="Wu X."/>
            <person name="Wu H.-Z."/>
            <person name="Ling F."/>
            <person name="Zhang R."/>
            <person name="Shi X.-G."/>
            <person name="Ren J.-P."/>
            <person name="Chen E.-F."/>
            <person name="Sun J.-M."/>
        </authorList>
    </citation>
    <scope>NUCLEOTIDE SEQUENCE</scope>
    <source>
        <strain evidence="5">Adult_tree_wgs_1</strain>
        <tissue evidence="5">Leaves</tissue>
    </source>
</reference>
<accession>A0A834GHA7</accession>
<dbReference type="InterPro" id="IPR044627">
    <property type="entry name" value="DHAR1/2/3/4"/>
</dbReference>
<comment type="caution">
    <text evidence="5">The sequence shown here is derived from an EMBL/GenBank/DDBJ whole genome shotgun (WGS) entry which is preliminary data.</text>
</comment>
<dbReference type="EC" id="2.5.1.18" evidence="1"/>
<dbReference type="Proteomes" id="UP000626092">
    <property type="component" value="Unassembled WGS sequence"/>
</dbReference>
<sequence length="125" mass="14253">MPWQARAKPCLNLLQMKAVASSEPKSKEFYERVDDCFNITISRQHYPSLTPPPEAASVKDPSDGTEQALLDELKALDEHLKEPPFAVDLSLAPMLYHLEVTLDHFKSWKIPENFTHVNNYIKVCS</sequence>
<evidence type="ECO:0000256" key="4">
    <source>
        <dbReference type="SAM" id="MobiDB-lite"/>
    </source>
</evidence>
<dbReference type="PANTHER" id="PTHR44420:SF2">
    <property type="entry name" value="GLUTATHIONE S-TRANSFERASE DHAR2-RELATED"/>
    <property type="match status" value="1"/>
</dbReference>
<dbReference type="GO" id="GO:0045174">
    <property type="term" value="F:glutathione dehydrogenase (ascorbate) activity"/>
    <property type="evidence" value="ECO:0007669"/>
    <property type="project" value="InterPro"/>
</dbReference>
<dbReference type="EMBL" id="WJXA01000009">
    <property type="protein sequence ID" value="KAF7132254.1"/>
    <property type="molecule type" value="Genomic_DNA"/>
</dbReference>
<proteinExistence type="predicted"/>
<evidence type="ECO:0000256" key="2">
    <source>
        <dbReference type="ARBA" id="ARBA00022679"/>
    </source>
</evidence>
<dbReference type="PANTHER" id="PTHR44420">
    <property type="entry name" value="GLUTATHIONE S-TRANSFERASE DHAR2-RELATED"/>
    <property type="match status" value="1"/>
</dbReference>
<dbReference type="GO" id="GO:0033355">
    <property type="term" value="P:ascorbate glutathione cycle"/>
    <property type="evidence" value="ECO:0007669"/>
    <property type="project" value="InterPro"/>
</dbReference>
<evidence type="ECO:0000313" key="6">
    <source>
        <dbReference type="Proteomes" id="UP000626092"/>
    </source>
</evidence>
<dbReference type="OrthoDB" id="1935530at2759"/>
<keyword evidence="2" id="KW-0808">Transferase</keyword>
<dbReference type="GO" id="GO:0004364">
    <property type="term" value="F:glutathione transferase activity"/>
    <property type="evidence" value="ECO:0007669"/>
    <property type="project" value="UniProtKB-EC"/>
</dbReference>
<dbReference type="InterPro" id="IPR036282">
    <property type="entry name" value="Glutathione-S-Trfase_C_sf"/>
</dbReference>
<evidence type="ECO:0000256" key="3">
    <source>
        <dbReference type="ARBA" id="ARBA00047960"/>
    </source>
</evidence>
<dbReference type="AlphaFoldDB" id="A0A834GHA7"/>